<proteinExistence type="predicted"/>
<evidence type="ECO:0000313" key="5">
    <source>
        <dbReference type="EMBL" id="AYJ36972.1"/>
    </source>
</evidence>
<accession>A0AAN1Q464</accession>
<dbReference type="InterPro" id="IPR010982">
    <property type="entry name" value="Lambda_DNA-bd_dom_sf"/>
</dbReference>
<dbReference type="Gene3D" id="3.40.50.2300">
    <property type="match status" value="2"/>
</dbReference>
<dbReference type="Pfam" id="PF00356">
    <property type="entry name" value="LacI"/>
    <property type="match status" value="1"/>
</dbReference>
<reference evidence="5 6" key="1">
    <citation type="submission" date="2018-10" db="EMBL/GenBank/DDBJ databases">
        <title>Genome sequencing of Lactobacillus species.</title>
        <authorList>
            <person name="Baek C."/>
            <person name="Yi H."/>
        </authorList>
    </citation>
    <scope>NUCLEOTIDE SEQUENCE [LARGE SCALE GENOMIC DNA]</scope>
    <source>
        <strain evidence="5 6">DSM 16365</strain>
    </source>
</reference>
<sequence>MKPTIKDIAAKTGFSIATVSRVLAKKQGTYSDKTQERILKVAKDLGYRKNTLAMELVKKKTDVIAVIVNVTPTNFSNGIIDGIQQRATEIGLQVIILYAGNRNTELQHQAIVTALERTVSGILLMAIEPDKADLQLLTESKTSFCFVSINLADERVKSVSSDNYQAAYLATEYLISHGHRTIGLAGIDHYHTGSQRLAGYQAALKDYSIHGQAEWVQPGDYSYQAGYNVFNAYQELGITGVVAASDMTAAGLQKAAQESNVKLPGALSVVSIDGTLICDIATPALTSVTQNFVQIGIESVNCLVGKSATRLVPVTLVERESVATIKV</sequence>
<dbReference type="Pfam" id="PF13377">
    <property type="entry name" value="Peripla_BP_3"/>
    <property type="match status" value="1"/>
</dbReference>
<dbReference type="InterPro" id="IPR046335">
    <property type="entry name" value="LacI/GalR-like_sensor"/>
</dbReference>
<dbReference type="KEGG" id="larg:LPA65_15075"/>
<dbReference type="GO" id="GO:0003700">
    <property type="term" value="F:DNA-binding transcription factor activity"/>
    <property type="evidence" value="ECO:0007669"/>
    <property type="project" value="TreeGrafter"/>
</dbReference>
<name>A0AAN1Q464_9LACO</name>
<dbReference type="GO" id="GO:0000976">
    <property type="term" value="F:transcription cis-regulatory region binding"/>
    <property type="evidence" value="ECO:0007669"/>
    <property type="project" value="TreeGrafter"/>
</dbReference>
<dbReference type="AlphaFoldDB" id="A0AAN1Q464"/>
<keyword evidence="2" id="KW-0238">DNA-binding</keyword>
<dbReference type="RefSeq" id="WP_054396800.1">
    <property type="nucleotide sequence ID" value="NZ_BJZD01000012.1"/>
</dbReference>
<dbReference type="SMART" id="SM00354">
    <property type="entry name" value="HTH_LACI"/>
    <property type="match status" value="1"/>
</dbReference>
<dbReference type="Proteomes" id="UP000281644">
    <property type="component" value="Chromosome"/>
</dbReference>
<evidence type="ECO:0000256" key="2">
    <source>
        <dbReference type="ARBA" id="ARBA00023125"/>
    </source>
</evidence>
<evidence type="ECO:0000259" key="4">
    <source>
        <dbReference type="PROSITE" id="PS50932"/>
    </source>
</evidence>
<organism evidence="5 6">
    <name type="scientific">Lactiplantibacillus argentoratensis</name>
    <dbReference type="NCBI Taxonomy" id="271881"/>
    <lineage>
        <taxon>Bacteria</taxon>
        <taxon>Bacillati</taxon>
        <taxon>Bacillota</taxon>
        <taxon>Bacilli</taxon>
        <taxon>Lactobacillales</taxon>
        <taxon>Lactobacillaceae</taxon>
        <taxon>Lactiplantibacillus</taxon>
    </lineage>
</organism>
<dbReference type="EMBL" id="CP032751">
    <property type="protein sequence ID" value="AYJ36972.1"/>
    <property type="molecule type" value="Genomic_DNA"/>
</dbReference>
<dbReference type="Gene3D" id="1.10.260.40">
    <property type="entry name" value="lambda repressor-like DNA-binding domains"/>
    <property type="match status" value="1"/>
</dbReference>
<gene>
    <name evidence="5" type="ORF">LPA65_15075</name>
</gene>
<dbReference type="InterPro" id="IPR028082">
    <property type="entry name" value="Peripla_BP_I"/>
</dbReference>
<evidence type="ECO:0000256" key="3">
    <source>
        <dbReference type="ARBA" id="ARBA00023163"/>
    </source>
</evidence>
<evidence type="ECO:0000256" key="1">
    <source>
        <dbReference type="ARBA" id="ARBA00023015"/>
    </source>
</evidence>
<dbReference type="InterPro" id="IPR000843">
    <property type="entry name" value="HTH_LacI"/>
</dbReference>
<keyword evidence="3" id="KW-0804">Transcription</keyword>
<dbReference type="SUPFAM" id="SSF47413">
    <property type="entry name" value="lambda repressor-like DNA-binding domains"/>
    <property type="match status" value="1"/>
</dbReference>
<feature type="domain" description="HTH lacI-type" evidence="4">
    <location>
        <begin position="3"/>
        <end position="58"/>
    </location>
</feature>
<dbReference type="GeneID" id="89670578"/>
<dbReference type="CDD" id="cd01392">
    <property type="entry name" value="HTH_LacI"/>
    <property type="match status" value="1"/>
</dbReference>
<dbReference type="PROSITE" id="PS50932">
    <property type="entry name" value="HTH_LACI_2"/>
    <property type="match status" value="1"/>
</dbReference>
<dbReference type="SUPFAM" id="SSF53822">
    <property type="entry name" value="Periplasmic binding protein-like I"/>
    <property type="match status" value="1"/>
</dbReference>
<evidence type="ECO:0000313" key="6">
    <source>
        <dbReference type="Proteomes" id="UP000281644"/>
    </source>
</evidence>
<keyword evidence="1" id="KW-0805">Transcription regulation</keyword>
<dbReference type="PANTHER" id="PTHR30146:SF109">
    <property type="entry name" value="HTH-TYPE TRANSCRIPTIONAL REGULATOR GALS"/>
    <property type="match status" value="1"/>
</dbReference>
<dbReference type="PANTHER" id="PTHR30146">
    <property type="entry name" value="LACI-RELATED TRANSCRIPTIONAL REPRESSOR"/>
    <property type="match status" value="1"/>
</dbReference>
<protein>
    <submittedName>
        <fullName evidence="5">LacI family transcriptional regulator</fullName>
    </submittedName>
</protein>